<keyword evidence="3" id="KW-1185">Reference proteome</keyword>
<evidence type="ECO:0000256" key="1">
    <source>
        <dbReference type="SAM" id="MobiDB-lite"/>
    </source>
</evidence>
<gene>
    <name evidence="2" type="ORF">OHC33_002327</name>
</gene>
<evidence type="ECO:0000313" key="3">
    <source>
        <dbReference type="Proteomes" id="UP001316803"/>
    </source>
</evidence>
<accession>A0AAN8EJF4</accession>
<sequence length="710" mass="79706">MSSLPSKPAPTANCSLAQGQHGSAEESNFHPPARNYVSPPPNFPTSDDSASNIEDKSDSHSNSAIPPQSSRGGHSSSEADRSARVGSENIESSEGDISASSMPYGDLLTLSGYASAKPWINAVLAAIHGSQVTQPQRTPEEDRAAINTYLNHLLDEYKLPNAGGDVFLHEYLSFHNPKVDESVIAQTLSTLAARDTMTDTSSTGGTQADAAMRLADLSISSDTGANSRTTDSNTVVVRHLISGLLVDIREFHDCHTNEFDPSVWDDAFQPLLTGDGKYKPLLPWLNAIAYHPQIRDLEGAQRHPEGLITGYKRTLLILREYLTMLFDIYGRHEQGPIEDQEDWLTRATGLLASTYPQVDEDAVTRLREKILQSRLWKIEAWYHGRNYSFDPACPFIPAQMKDFLAEVDKWGFSGNWYAHSWQWNAQFAPLLFGGQYDGVKKWLDRSICHNSNLSNLVYNIKEDDDVDEDPDLEPCTGFKRSKLLMKQYLLIVFDKNGCDEDGLPEDGQSEPQKERLRALLDIENPTVDDDAIQAMKDRLTFHGAWKLDPPDTSYVTPSGPWSFNSTFIPPLIASFFAEIGTFWGKDYGSNVWDTHFQPLLFGGRFDTIRPWMDAIVCKNEAIMNIQHTPPNPEWLCTVFERSFLLLHEYVIRIFERNDCDEDGTPLENQAEEQKGRLARLFDIENVVVDQEAVEEVKVYLLGTGAWKMED</sequence>
<dbReference type="AlphaFoldDB" id="A0AAN8EJF4"/>
<proteinExistence type="predicted"/>
<evidence type="ECO:0000313" key="2">
    <source>
        <dbReference type="EMBL" id="KAK5956838.1"/>
    </source>
</evidence>
<dbReference type="Proteomes" id="UP001316803">
    <property type="component" value="Unassembled WGS sequence"/>
</dbReference>
<feature type="region of interest" description="Disordered" evidence="1">
    <location>
        <begin position="1"/>
        <end position="101"/>
    </location>
</feature>
<feature type="compositionally biased region" description="Polar residues" evidence="1">
    <location>
        <begin position="60"/>
        <end position="76"/>
    </location>
</feature>
<comment type="caution">
    <text evidence="2">The sequence shown here is derived from an EMBL/GenBank/DDBJ whole genome shotgun (WGS) entry which is preliminary data.</text>
</comment>
<dbReference type="EMBL" id="JAKLMC020000004">
    <property type="protein sequence ID" value="KAK5956838.1"/>
    <property type="molecule type" value="Genomic_DNA"/>
</dbReference>
<reference evidence="2 3" key="1">
    <citation type="submission" date="2022-12" db="EMBL/GenBank/DDBJ databases">
        <title>Genomic features and morphological characterization of a novel Knufia sp. strain isolated from spacecraft assembly facility.</title>
        <authorList>
            <person name="Teixeira M."/>
            <person name="Chander A.M."/>
            <person name="Stajich J.E."/>
            <person name="Venkateswaran K."/>
        </authorList>
    </citation>
    <scope>NUCLEOTIDE SEQUENCE [LARGE SCALE GENOMIC DNA]</scope>
    <source>
        <strain evidence="2 3">FJI-L2-BK-P2</strain>
    </source>
</reference>
<feature type="compositionally biased region" description="Polar residues" evidence="1">
    <location>
        <begin position="12"/>
        <end position="21"/>
    </location>
</feature>
<name>A0AAN8EJF4_9EURO</name>
<protein>
    <submittedName>
        <fullName evidence="2">Uncharacterized protein</fullName>
    </submittedName>
</protein>
<organism evidence="2 3">
    <name type="scientific">Knufia fluminis</name>
    <dbReference type="NCBI Taxonomy" id="191047"/>
    <lineage>
        <taxon>Eukaryota</taxon>
        <taxon>Fungi</taxon>
        <taxon>Dikarya</taxon>
        <taxon>Ascomycota</taxon>
        <taxon>Pezizomycotina</taxon>
        <taxon>Eurotiomycetes</taxon>
        <taxon>Chaetothyriomycetidae</taxon>
        <taxon>Chaetothyriales</taxon>
        <taxon>Trichomeriaceae</taxon>
        <taxon>Knufia</taxon>
    </lineage>
</organism>